<comment type="subcellular location">
    <subcellularLocation>
        <location evidence="1">Cell membrane</location>
        <topology evidence="1">Multi-pass membrane protein</topology>
    </subcellularLocation>
</comment>
<feature type="transmembrane region" description="Helical" evidence="6">
    <location>
        <begin position="109"/>
        <end position="132"/>
    </location>
</feature>
<feature type="transmembrane region" description="Helical" evidence="6">
    <location>
        <begin position="144"/>
        <end position="163"/>
    </location>
</feature>
<evidence type="ECO:0000256" key="4">
    <source>
        <dbReference type="ARBA" id="ARBA00022989"/>
    </source>
</evidence>
<evidence type="ECO:0000256" key="3">
    <source>
        <dbReference type="ARBA" id="ARBA00022692"/>
    </source>
</evidence>
<keyword evidence="3 6" id="KW-0812">Transmembrane</keyword>
<dbReference type="PANTHER" id="PTHR30250:SF11">
    <property type="entry name" value="O-ANTIGEN TRANSPORTER-RELATED"/>
    <property type="match status" value="1"/>
</dbReference>
<gene>
    <name evidence="7" type="ORF">ACFPBZ_05245</name>
</gene>
<name>A0ABV9YJA9_9PSEU</name>
<evidence type="ECO:0000313" key="7">
    <source>
        <dbReference type="EMBL" id="MFC5061600.1"/>
    </source>
</evidence>
<feature type="transmembrane region" description="Helical" evidence="6">
    <location>
        <begin position="169"/>
        <end position="188"/>
    </location>
</feature>
<feature type="transmembrane region" description="Helical" evidence="6">
    <location>
        <begin position="358"/>
        <end position="375"/>
    </location>
</feature>
<evidence type="ECO:0000256" key="5">
    <source>
        <dbReference type="ARBA" id="ARBA00023136"/>
    </source>
</evidence>
<evidence type="ECO:0000256" key="1">
    <source>
        <dbReference type="ARBA" id="ARBA00004651"/>
    </source>
</evidence>
<evidence type="ECO:0000256" key="2">
    <source>
        <dbReference type="ARBA" id="ARBA00022475"/>
    </source>
</evidence>
<accession>A0ABV9YJA9</accession>
<organism evidence="7 8">
    <name type="scientific">Actinomycetospora atypica</name>
    <dbReference type="NCBI Taxonomy" id="1290095"/>
    <lineage>
        <taxon>Bacteria</taxon>
        <taxon>Bacillati</taxon>
        <taxon>Actinomycetota</taxon>
        <taxon>Actinomycetes</taxon>
        <taxon>Pseudonocardiales</taxon>
        <taxon>Pseudonocardiaceae</taxon>
        <taxon>Actinomycetospora</taxon>
    </lineage>
</organism>
<dbReference type="InterPro" id="IPR002797">
    <property type="entry name" value="Polysacc_synth"/>
</dbReference>
<protein>
    <submittedName>
        <fullName evidence="7">Lipopolysaccharide biosynthesis protein</fullName>
    </submittedName>
</protein>
<keyword evidence="5 6" id="KW-0472">Membrane</keyword>
<dbReference type="RefSeq" id="WP_378034951.1">
    <property type="nucleotide sequence ID" value="NZ_JBHSIV010000004.1"/>
</dbReference>
<comment type="caution">
    <text evidence="7">The sequence shown here is derived from an EMBL/GenBank/DDBJ whole genome shotgun (WGS) entry which is preliminary data.</text>
</comment>
<feature type="transmembrane region" description="Helical" evidence="6">
    <location>
        <begin position="289"/>
        <end position="312"/>
    </location>
</feature>
<feature type="transmembrane region" description="Helical" evidence="6">
    <location>
        <begin position="77"/>
        <end position="103"/>
    </location>
</feature>
<dbReference type="InterPro" id="IPR050833">
    <property type="entry name" value="Poly_Biosynth_Transport"/>
</dbReference>
<proteinExistence type="predicted"/>
<dbReference type="PANTHER" id="PTHR30250">
    <property type="entry name" value="PST FAMILY PREDICTED COLANIC ACID TRANSPORTER"/>
    <property type="match status" value="1"/>
</dbReference>
<feature type="transmembrane region" description="Helical" evidence="6">
    <location>
        <begin position="324"/>
        <end position="346"/>
    </location>
</feature>
<keyword evidence="2" id="KW-1003">Cell membrane</keyword>
<keyword evidence="4 6" id="KW-1133">Transmembrane helix</keyword>
<evidence type="ECO:0000256" key="6">
    <source>
        <dbReference type="SAM" id="Phobius"/>
    </source>
</evidence>
<dbReference type="Proteomes" id="UP001595947">
    <property type="component" value="Unassembled WGS sequence"/>
</dbReference>
<keyword evidence="8" id="KW-1185">Reference proteome</keyword>
<evidence type="ECO:0000313" key="8">
    <source>
        <dbReference type="Proteomes" id="UP001595947"/>
    </source>
</evidence>
<sequence length="445" mass="45100">MTSVHRALLLVSASSVLVPVVGLVTAPVLANVLGAAGRGQSAAAAAPLLVLSAAGSLGLPQAVTYYVAQGRRLSSSVVAAVVGITVVIGVASTVGIAAARGYLSDADPLLADLIVVGGVFVTPALLVGLLRGRAAGLQRWNEVAAEKALTTLVRAVTIVGLAATGGLDLLTAVLAVCLSPVIGGMTYLPGLRPSARRRASVSVPIHAPPARLGGLLRFGSSVWMGSVATMLMARINEIFLIPLSDATQLGLLVVAVTISDIPWIVTQALRDVLFGASSRTMDSKVLTQASRICSAGAALLCVGVAVTLPWWLVPVFGGDFARALWPTNLLLLGACAAVPGLIAGAALEASGRPHVRSLTLVASLVLDGALVFALVPEFGAVGAAAAVVVATLFASVVSVVLAGRELGVPASRFVGLTRADVRLLGAAPATVRRAVNTRRKEQHIS</sequence>
<reference evidence="8" key="1">
    <citation type="journal article" date="2019" name="Int. J. Syst. Evol. Microbiol.">
        <title>The Global Catalogue of Microorganisms (GCM) 10K type strain sequencing project: providing services to taxonomists for standard genome sequencing and annotation.</title>
        <authorList>
            <consortium name="The Broad Institute Genomics Platform"/>
            <consortium name="The Broad Institute Genome Sequencing Center for Infectious Disease"/>
            <person name="Wu L."/>
            <person name="Ma J."/>
        </authorList>
    </citation>
    <scope>NUCLEOTIDE SEQUENCE [LARGE SCALE GENOMIC DNA]</scope>
    <source>
        <strain evidence="8">CGMCC 4.7093</strain>
    </source>
</reference>
<dbReference type="EMBL" id="JBHSIV010000004">
    <property type="protein sequence ID" value="MFC5061600.1"/>
    <property type="molecule type" value="Genomic_DNA"/>
</dbReference>
<feature type="transmembrane region" description="Helical" evidence="6">
    <location>
        <begin position="381"/>
        <end position="402"/>
    </location>
</feature>
<dbReference type="Pfam" id="PF01943">
    <property type="entry name" value="Polysacc_synt"/>
    <property type="match status" value="1"/>
</dbReference>
<feature type="transmembrane region" description="Helical" evidence="6">
    <location>
        <begin position="46"/>
        <end position="68"/>
    </location>
</feature>